<name>A0ACD1H535_9EURO</name>
<gene>
    <name evidence="1" type="ORF">BO66DRAFT_472428</name>
</gene>
<keyword evidence="2" id="KW-1185">Reference proteome</keyword>
<accession>A0ACD1H535</accession>
<organism evidence="1 2">
    <name type="scientific">Aspergillus aculeatinus CBS 121060</name>
    <dbReference type="NCBI Taxonomy" id="1448322"/>
    <lineage>
        <taxon>Eukaryota</taxon>
        <taxon>Fungi</taxon>
        <taxon>Dikarya</taxon>
        <taxon>Ascomycota</taxon>
        <taxon>Pezizomycotina</taxon>
        <taxon>Eurotiomycetes</taxon>
        <taxon>Eurotiomycetidae</taxon>
        <taxon>Eurotiales</taxon>
        <taxon>Aspergillaceae</taxon>
        <taxon>Aspergillus</taxon>
        <taxon>Aspergillus subgen. Circumdati</taxon>
    </lineage>
</organism>
<evidence type="ECO:0000313" key="1">
    <source>
        <dbReference type="EMBL" id="RAH68727.1"/>
    </source>
</evidence>
<proteinExistence type="predicted"/>
<evidence type="ECO:0000313" key="2">
    <source>
        <dbReference type="Proteomes" id="UP000249661"/>
    </source>
</evidence>
<sequence>MPSGSPTQHTLNTPELLELILAQLDPRTLLTAAQLTCRTWRTLIQTSHPLQEALFFRPARATPTIPAPATKKFNPLLAEAFPGFFPRFPSDSSASEAAPSARHAVFQWDTLDFVVRPDKRPAYFRKEASWRRMLVHQQQQQQQHAPPQSVGLMTACSGISGEEICLESWKSPQTGNALEDGLRMETFFELLFFNELLRYSWYVAVVWRDERRAPEHVFEAYRGRLGKPDNQEVVVCVFASVGCEESDDEDEEAEVRAVQGVVIGGYNKEGLRTAPFTGGEGGWVKGEVLKASGWWD</sequence>
<reference evidence="1" key="1">
    <citation type="submission" date="2018-02" db="EMBL/GenBank/DDBJ databases">
        <title>The genomes of Aspergillus section Nigri reveals drivers in fungal speciation.</title>
        <authorList>
            <consortium name="DOE Joint Genome Institute"/>
            <person name="Vesth T.C."/>
            <person name="Nybo J."/>
            <person name="Theobald S."/>
            <person name="Brandl J."/>
            <person name="Frisvad J.C."/>
            <person name="Nielsen K.F."/>
            <person name="Lyhne E.K."/>
            <person name="Kogle M.E."/>
            <person name="Kuo A."/>
            <person name="Riley R."/>
            <person name="Clum A."/>
            <person name="Nolan M."/>
            <person name="Lipzen A."/>
            <person name="Salamov A."/>
            <person name="Henrissat B."/>
            <person name="Wiebenga A."/>
            <person name="De vries R.P."/>
            <person name="Grigoriev I.V."/>
            <person name="Mortensen U.H."/>
            <person name="Andersen M.R."/>
            <person name="Baker S.E."/>
        </authorList>
    </citation>
    <scope>NUCLEOTIDE SEQUENCE</scope>
    <source>
        <strain evidence="1">CBS 121060</strain>
    </source>
</reference>
<protein>
    <submittedName>
        <fullName evidence="1">Uncharacterized protein</fullName>
    </submittedName>
</protein>
<dbReference type="Proteomes" id="UP000249661">
    <property type="component" value="Unassembled WGS sequence"/>
</dbReference>
<dbReference type="EMBL" id="KZ824964">
    <property type="protein sequence ID" value="RAH68727.1"/>
    <property type="molecule type" value="Genomic_DNA"/>
</dbReference>